<proteinExistence type="predicted"/>
<accession>A0A4Y2J7S3</accession>
<evidence type="ECO:0000313" key="1">
    <source>
        <dbReference type="EMBL" id="GBM86080.1"/>
    </source>
</evidence>
<comment type="caution">
    <text evidence="1">The sequence shown here is derived from an EMBL/GenBank/DDBJ whole genome shotgun (WGS) entry which is preliminary data.</text>
</comment>
<dbReference type="Proteomes" id="UP000499080">
    <property type="component" value="Unassembled WGS sequence"/>
</dbReference>
<dbReference type="EMBL" id="BGPR01003284">
    <property type="protein sequence ID" value="GBM86080.1"/>
    <property type="molecule type" value="Genomic_DNA"/>
</dbReference>
<protein>
    <submittedName>
        <fullName evidence="1">Uncharacterized protein</fullName>
    </submittedName>
</protein>
<organism evidence="1 2">
    <name type="scientific">Araneus ventricosus</name>
    <name type="common">Orbweaver spider</name>
    <name type="synonym">Epeira ventricosa</name>
    <dbReference type="NCBI Taxonomy" id="182803"/>
    <lineage>
        <taxon>Eukaryota</taxon>
        <taxon>Metazoa</taxon>
        <taxon>Ecdysozoa</taxon>
        <taxon>Arthropoda</taxon>
        <taxon>Chelicerata</taxon>
        <taxon>Arachnida</taxon>
        <taxon>Araneae</taxon>
        <taxon>Araneomorphae</taxon>
        <taxon>Entelegynae</taxon>
        <taxon>Araneoidea</taxon>
        <taxon>Araneidae</taxon>
        <taxon>Araneus</taxon>
    </lineage>
</organism>
<gene>
    <name evidence="1" type="ORF">AVEN_269255_1</name>
</gene>
<sequence>MSLLDRISRQLHKIALKFTCRHSRHPIENIPPRKVTARIHSLLETTFLIRDICHTSPADLPEDLIKSLFSQFACLSHSAKRLWSKLSFS</sequence>
<evidence type="ECO:0000313" key="2">
    <source>
        <dbReference type="Proteomes" id="UP000499080"/>
    </source>
</evidence>
<reference evidence="1 2" key="1">
    <citation type="journal article" date="2019" name="Sci. Rep.">
        <title>Orb-weaving spider Araneus ventricosus genome elucidates the spidroin gene catalogue.</title>
        <authorList>
            <person name="Kono N."/>
            <person name="Nakamura H."/>
            <person name="Ohtoshi R."/>
            <person name="Moran D.A.P."/>
            <person name="Shinohara A."/>
            <person name="Yoshida Y."/>
            <person name="Fujiwara M."/>
            <person name="Mori M."/>
            <person name="Tomita M."/>
            <person name="Arakawa K."/>
        </authorList>
    </citation>
    <scope>NUCLEOTIDE SEQUENCE [LARGE SCALE GENOMIC DNA]</scope>
</reference>
<keyword evidence="2" id="KW-1185">Reference proteome</keyword>
<dbReference type="AlphaFoldDB" id="A0A4Y2J7S3"/>
<name>A0A4Y2J7S3_ARAVE</name>